<dbReference type="InterPro" id="IPR051259">
    <property type="entry name" value="rRNA_Methyltransferase"/>
</dbReference>
<gene>
    <name evidence="4" type="primary">rlmB_1</name>
    <name evidence="4" type="ORF">BZL35_00247</name>
</gene>
<feature type="domain" description="tRNA/rRNA methyltransferase SpoU type" evidence="3">
    <location>
        <begin position="116"/>
        <end position="251"/>
    </location>
</feature>
<evidence type="ECO:0000256" key="2">
    <source>
        <dbReference type="ARBA" id="ARBA00022679"/>
    </source>
</evidence>
<dbReference type="Gene3D" id="3.30.1330.30">
    <property type="match status" value="1"/>
</dbReference>
<reference evidence="4 5" key="1">
    <citation type="journal article" date="2017" name="Front. Microbiol.">
        <title>Genome of Ca. Pandoraea novymonadis, an Endosymbiotic Bacterium of the Trypanosomatid Novymonas esmeraldas.</title>
        <authorList>
            <person name="Kostygov A.Y."/>
            <person name="Butenko A."/>
            <person name="Nenarokova A."/>
            <person name="Tashyreva D."/>
            <person name="Flegontov P."/>
            <person name="Lukes J."/>
            <person name="Yurchenko V."/>
        </authorList>
    </citation>
    <scope>NUCLEOTIDE SEQUENCE [LARGE SCALE GENOMIC DNA]</scope>
    <source>
        <strain evidence="4 5">E262</strain>
    </source>
</reference>
<keyword evidence="1" id="KW-0489">Methyltransferase</keyword>
<dbReference type="SUPFAM" id="SSF55315">
    <property type="entry name" value="L30e-like"/>
    <property type="match status" value="1"/>
</dbReference>
<name>A0ABX5FEC7_9BURK</name>
<evidence type="ECO:0000256" key="1">
    <source>
        <dbReference type="ARBA" id="ARBA00022603"/>
    </source>
</evidence>
<dbReference type="CDD" id="cd18095">
    <property type="entry name" value="SpoU-like_rRNA-MTase"/>
    <property type="match status" value="1"/>
</dbReference>
<proteinExistence type="predicted"/>
<dbReference type="PANTHER" id="PTHR43191:SF2">
    <property type="entry name" value="RRNA METHYLTRANSFERASE 3, MITOCHONDRIAL"/>
    <property type="match status" value="1"/>
</dbReference>
<sequence length="260" mass="28416">MKLISSKDNSFYKYLKHLATSSQQRSKTGQTLIEGIHLADAYLDIFGQPLFCIVSERAVNIPEVTTILSRVDPTLRICLSESLFESLSTLVNSLTLLCLIEIPLPKMPKQQKSDCVILDAVQDTGNVGSILRTAAAAGVRDIFCTPGTALVWSSKVLRAGMGAHFILNIVEHCSVKNLAPCLSLPLIATSLQAKTSIYQQDLTVPVAWIFGNEGKGVSDAWLYHVDNRLKIPQSVGIDSLNVAACAAICLFEALRQRKWT</sequence>
<dbReference type="InterPro" id="IPR029064">
    <property type="entry name" value="Ribosomal_eL30-like_sf"/>
</dbReference>
<organism evidence="4 5">
    <name type="scientific">Candidatus Pandoraea novymonadis</name>
    <dbReference type="NCBI Taxonomy" id="1808959"/>
    <lineage>
        <taxon>Bacteria</taxon>
        <taxon>Pseudomonadati</taxon>
        <taxon>Pseudomonadota</taxon>
        <taxon>Betaproteobacteria</taxon>
        <taxon>Burkholderiales</taxon>
        <taxon>Burkholderiaceae</taxon>
        <taxon>Pandoraea</taxon>
    </lineage>
</organism>
<dbReference type="InterPro" id="IPR001537">
    <property type="entry name" value="SpoU_MeTrfase"/>
</dbReference>
<dbReference type="SUPFAM" id="SSF75217">
    <property type="entry name" value="alpha/beta knot"/>
    <property type="match status" value="1"/>
</dbReference>
<dbReference type="RefSeq" id="WP_106182074.1">
    <property type="nucleotide sequence ID" value="NZ_MUHY01000001.1"/>
</dbReference>
<evidence type="ECO:0000313" key="5">
    <source>
        <dbReference type="Proteomes" id="UP000242660"/>
    </source>
</evidence>
<evidence type="ECO:0000313" key="4">
    <source>
        <dbReference type="EMBL" id="PSB92021.1"/>
    </source>
</evidence>
<keyword evidence="2" id="KW-0808">Transferase</keyword>
<accession>A0ABX5FEC7</accession>
<keyword evidence="5" id="KW-1185">Reference proteome</keyword>
<evidence type="ECO:0000259" key="3">
    <source>
        <dbReference type="Pfam" id="PF00588"/>
    </source>
</evidence>
<dbReference type="PANTHER" id="PTHR43191">
    <property type="entry name" value="RRNA METHYLTRANSFERASE 3"/>
    <property type="match status" value="1"/>
</dbReference>
<dbReference type="EMBL" id="MUHY01000001">
    <property type="protein sequence ID" value="PSB92021.1"/>
    <property type="molecule type" value="Genomic_DNA"/>
</dbReference>
<protein>
    <submittedName>
        <fullName evidence="4">23S rRNA (Guanosine-2'-O-)-methyltransferase RlmB</fullName>
    </submittedName>
</protein>
<dbReference type="InterPro" id="IPR029028">
    <property type="entry name" value="Alpha/beta_knot_MTases"/>
</dbReference>
<comment type="caution">
    <text evidence="4">The sequence shown here is derived from an EMBL/GenBank/DDBJ whole genome shotgun (WGS) entry which is preliminary data.</text>
</comment>
<dbReference type="Pfam" id="PF00588">
    <property type="entry name" value="SpoU_methylase"/>
    <property type="match status" value="1"/>
</dbReference>
<dbReference type="Proteomes" id="UP000242660">
    <property type="component" value="Unassembled WGS sequence"/>
</dbReference>
<dbReference type="InterPro" id="IPR029026">
    <property type="entry name" value="tRNA_m1G_MTases_N"/>
</dbReference>
<dbReference type="Gene3D" id="3.40.1280.10">
    <property type="match status" value="1"/>
</dbReference>